<dbReference type="GeneID" id="107125489"/>
<dbReference type="RefSeq" id="XP_015284393.1">
    <property type="nucleotide sequence ID" value="XM_015428907.1"/>
</dbReference>
<organism evidence="1 2">
    <name type="scientific">Gekko japonicus</name>
    <name type="common">Schlegel's Japanese gecko</name>
    <dbReference type="NCBI Taxonomy" id="146911"/>
    <lineage>
        <taxon>Eukaryota</taxon>
        <taxon>Metazoa</taxon>
        <taxon>Chordata</taxon>
        <taxon>Craniata</taxon>
        <taxon>Vertebrata</taxon>
        <taxon>Euteleostomi</taxon>
        <taxon>Lepidosauria</taxon>
        <taxon>Squamata</taxon>
        <taxon>Bifurcata</taxon>
        <taxon>Gekkota</taxon>
        <taxon>Gekkonidae</taxon>
        <taxon>Gekkoninae</taxon>
        <taxon>Gekko</taxon>
    </lineage>
</organism>
<sequence>MPGPPPNLSRTARFIYQALAHLPFSIESIIGCSLSPAASSCTTLSAILPILAHLLLASVPALASAASASSAAASLGTLHQETLLATAENFMAPIS</sequence>
<proteinExistence type="predicted"/>
<accession>A0ABM1LEK6</accession>
<name>A0ABM1LEK6_GEKJA</name>
<gene>
    <name evidence="2" type="primary">LOC107125489</name>
</gene>
<keyword evidence="1" id="KW-1185">Reference proteome</keyword>
<reference evidence="2" key="1">
    <citation type="submission" date="2025-08" db="UniProtKB">
        <authorList>
            <consortium name="RefSeq"/>
        </authorList>
    </citation>
    <scope>IDENTIFICATION</scope>
</reference>
<evidence type="ECO:0000313" key="2">
    <source>
        <dbReference type="RefSeq" id="XP_015284393.1"/>
    </source>
</evidence>
<evidence type="ECO:0000313" key="1">
    <source>
        <dbReference type="Proteomes" id="UP000694871"/>
    </source>
</evidence>
<dbReference type="Proteomes" id="UP000694871">
    <property type="component" value="Unplaced"/>
</dbReference>
<protein>
    <submittedName>
        <fullName evidence="2">Forkhead box protein D1-like</fullName>
    </submittedName>
</protein>